<keyword evidence="2" id="KW-1185">Reference proteome</keyword>
<dbReference type="EMBL" id="KE345883">
    <property type="protein sequence ID" value="EXC19673.1"/>
    <property type="molecule type" value="Genomic_DNA"/>
</dbReference>
<organism evidence="1 2">
    <name type="scientific">Morus notabilis</name>
    <dbReference type="NCBI Taxonomy" id="981085"/>
    <lineage>
        <taxon>Eukaryota</taxon>
        <taxon>Viridiplantae</taxon>
        <taxon>Streptophyta</taxon>
        <taxon>Embryophyta</taxon>
        <taxon>Tracheophyta</taxon>
        <taxon>Spermatophyta</taxon>
        <taxon>Magnoliopsida</taxon>
        <taxon>eudicotyledons</taxon>
        <taxon>Gunneridae</taxon>
        <taxon>Pentapetalae</taxon>
        <taxon>rosids</taxon>
        <taxon>fabids</taxon>
        <taxon>Rosales</taxon>
        <taxon>Moraceae</taxon>
        <taxon>Moreae</taxon>
        <taxon>Morus</taxon>
    </lineage>
</organism>
<accession>W9SP66</accession>
<dbReference type="Proteomes" id="UP000030645">
    <property type="component" value="Unassembled WGS sequence"/>
</dbReference>
<dbReference type="AlphaFoldDB" id="W9SP66"/>
<gene>
    <name evidence="1" type="ORF">L484_003695</name>
</gene>
<sequence>MTQRRSSSASSSFGSQVRMSTAGLVPDMQQWLSTLHASHMELVREMRELRPEMKRTVIPPCWELCS</sequence>
<proteinExistence type="predicted"/>
<evidence type="ECO:0000313" key="2">
    <source>
        <dbReference type="Proteomes" id="UP000030645"/>
    </source>
</evidence>
<name>W9SP66_9ROSA</name>
<evidence type="ECO:0000313" key="1">
    <source>
        <dbReference type="EMBL" id="EXC19673.1"/>
    </source>
</evidence>
<protein>
    <submittedName>
        <fullName evidence="1">Uncharacterized protein</fullName>
    </submittedName>
</protein>
<reference evidence="2" key="1">
    <citation type="submission" date="2013-01" db="EMBL/GenBank/DDBJ databases">
        <title>Draft Genome Sequence of a Mulberry Tree, Morus notabilis C.K. Schneid.</title>
        <authorList>
            <person name="He N."/>
            <person name="Zhao S."/>
        </authorList>
    </citation>
    <scope>NUCLEOTIDE SEQUENCE</scope>
</reference>